<reference evidence="1" key="1">
    <citation type="submission" date="2022-12" db="EMBL/GenBank/DDBJ databases">
        <title>Draft genome assemblies for two species of Escallonia (Escalloniales).</title>
        <authorList>
            <person name="Chanderbali A."/>
            <person name="Dervinis C."/>
            <person name="Anghel I."/>
            <person name="Soltis D."/>
            <person name="Soltis P."/>
            <person name="Zapata F."/>
        </authorList>
    </citation>
    <scope>NUCLEOTIDE SEQUENCE</scope>
    <source>
        <strain evidence="1">UCBG64.0493</strain>
        <tissue evidence="1">Leaf</tissue>
    </source>
</reference>
<sequence>MVLQERCVGALSTMMRGARAAVREPEIEQKNNRNARQRGDMLWIYDSSVGVLQETVEKLAKVVFGVNLLLKYHLQHGVPEIQVRVVGVLLDGEAVAADPTEALEGSKALDVRLHVGVVVRRGGGVG</sequence>
<gene>
    <name evidence="1" type="ORF">RJ639_023111</name>
</gene>
<dbReference type="AlphaFoldDB" id="A0AA89ADJ9"/>
<comment type="caution">
    <text evidence="1">The sequence shown here is derived from an EMBL/GenBank/DDBJ whole genome shotgun (WGS) entry which is preliminary data.</text>
</comment>
<dbReference type="EMBL" id="JAVXUP010003727">
    <property type="protein sequence ID" value="KAK2998291.1"/>
    <property type="molecule type" value="Genomic_DNA"/>
</dbReference>
<name>A0AA89ADJ9_9ASTE</name>
<evidence type="ECO:0000313" key="2">
    <source>
        <dbReference type="Proteomes" id="UP001188597"/>
    </source>
</evidence>
<proteinExistence type="predicted"/>
<protein>
    <submittedName>
        <fullName evidence="1">Uncharacterized protein</fullName>
    </submittedName>
</protein>
<keyword evidence="2" id="KW-1185">Reference proteome</keyword>
<accession>A0AA89ADJ9</accession>
<organism evidence="1 2">
    <name type="scientific">Escallonia herrerae</name>
    <dbReference type="NCBI Taxonomy" id="1293975"/>
    <lineage>
        <taxon>Eukaryota</taxon>
        <taxon>Viridiplantae</taxon>
        <taxon>Streptophyta</taxon>
        <taxon>Embryophyta</taxon>
        <taxon>Tracheophyta</taxon>
        <taxon>Spermatophyta</taxon>
        <taxon>Magnoliopsida</taxon>
        <taxon>eudicotyledons</taxon>
        <taxon>Gunneridae</taxon>
        <taxon>Pentapetalae</taxon>
        <taxon>asterids</taxon>
        <taxon>campanulids</taxon>
        <taxon>Escalloniales</taxon>
        <taxon>Escalloniaceae</taxon>
        <taxon>Escallonia</taxon>
    </lineage>
</organism>
<evidence type="ECO:0000313" key="1">
    <source>
        <dbReference type="EMBL" id="KAK2998291.1"/>
    </source>
</evidence>
<dbReference type="Proteomes" id="UP001188597">
    <property type="component" value="Unassembled WGS sequence"/>
</dbReference>